<keyword evidence="3" id="KW-1185">Reference proteome</keyword>
<dbReference type="Proteomes" id="UP000649617">
    <property type="component" value="Unassembled WGS sequence"/>
</dbReference>
<evidence type="ECO:0000313" key="2">
    <source>
        <dbReference type="EMBL" id="CAE7488750.1"/>
    </source>
</evidence>
<reference evidence="2" key="1">
    <citation type="submission" date="2021-02" db="EMBL/GenBank/DDBJ databases">
        <authorList>
            <person name="Dougan E. K."/>
            <person name="Rhodes N."/>
            <person name="Thang M."/>
            <person name="Chan C."/>
        </authorList>
    </citation>
    <scope>NUCLEOTIDE SEQUENCE</scope>
</reference>
<proteinExistence type="predicted"/>
<protein>
    <submittedName>
        <fullName evidence="2">Uncharacterized protein</fullName>
    </submittedName>
</protein>
<feature type="compositionally biased region" description="Acidic residues" evidence="1">
    <location>
        <begin position="174"/>
        <end position="194"/>
    </location>
</feature>
<evidence type="ECO:0000313" key="3">
    <source>
        <dbReference type="Proteomes" id="UP000649617"/>
    </source>
</evidence>
<sequence length="281" mass="31584">MPRRQQSRENADEVKVDLSGVASAWEGNERIRRVVLPSSSLLQWLGPTQVGVITMDTLKKNVPVMMEFLKVYLPQVPEGKTCNVELIKEQEFRHQLAMDESMASVHCEGAAIKSLVSLINRRNDGCKRRDPHLRELYELVVQYWAPKLRKSKSDLENPPSEKEEEASQEPVAQEGEEEEELEDDEEVEAPEAEEQEVKEPAEQDVKEPAAEENVCKDGNVELPYQKLLENLGLPYNTPEPPSAYLPPAPLPEPVDLIAAPPPAASVDEQLQLIEPSSLHLE</sequence>
<feature type="region of interest" description="Disordered" evidence="1">
    <location>
        <begin position="151"/>
        <end position="219"/>
    </location>
</feature>
<organism evidence="2 3">
    <name type="scientific">Symbiodinium pilosum</name>
    <name type="common">Dinoflagellate</name>
    <dbReference type="NCBI Taxonomy" id="2952"/>
    <lineage>
        <taxon>Eukaryota</taxon>
        <taxon>Sar</taxon>
        <taxon>Alveolata</taxon>
        <taxon>Dinophyceae</taxon>
        <taxon>Suessiales</taxon>
        <taxon>Symbiodiniaceae</taxon>
        <taxon>Symbiodinium</taxon>
    </lineage>
</organism>
<dbReference type="OrthoDB" id="419685at2759"/>
<evidence type="ECO:0000256" key="1">
    <source>
        <dbReference type="SAM" id="MobiDB-lite"/>
    </source>
</evidence>
<dbReference type="AlphaFoldDB" id="A0A812SL19"/>
<comment type="caution">
    <text evidence="2">The sequence shown here is derived from an EMBL/GenBank/DDBJ whole genome shotgun (WGS) entry which is preliminary data.</text>
</comment>
<gene>
    <name evidence="2" type="ORF">SPIL2461_LOCUS12578</name>
</gene>
<feature type="compositionally biased region" description="Basic and acidic residues" evidence="1">
    <location>
        <begin position="195"/>
        <end position="219"/>
    </location>
</feature>
<dbReference type="EMBL" id="CAJNIZ010026036">
    <property type="protein sequence ID" value="CAE7488750.1"/>
    <property type="molecule type" value="Genomic_DNA"/>
</dbReference>
<name>A0A812SL19_SYMPI</name>
<feature type="compositionally biased region" description="Basic and acidic residues" evidence="1">
    <location>
        <begin position="151"/>
        <end position="161"/>
    </location>
</feature>
<accession>A0A812SL19</accession>